<accession>A0AAV9AFS0</accession>
<dbReference type="AlphaFoldDB" id="A0AAV9AFS0"/>
<dbReference type="InterPro" id="IPR001810">
    <property type="entry name" value="F-box_dom"/>
</dbReference>
<dbReference type="InterPro" id="IPR050942">
    <property type="entry name" value="F-box_BR-signaling"/>
</dbReference>
<dbReference type="EMBL" id="JAUJYN010000009">
    <property type="protein sequence ID" value="KAK1263159.1"/>
    <property type="molecule type" value="Genomic_DNA"/>
</dbReference>
<evidence type="ECO:0000259" key="2">
    <source>
        <dbReference type="Pfam" id="PF03478"/>
    </source>
</evidence>
<evidence type="ECO:0000313" key="3">
    <source>
        <dbReference type="EMBL" id="KAK1263159.1"/>
    </source>
</evidence>
<evidence type="ECO:0008006" key="5">
    <source>
        <dbReference type="Google" id="ProtNLM"/>
    </source>
</evidence>
<protein>
    <recommendedName>
        <fullName evidence="5">F-box domain-containing protein</fullName>
    </recommendedName>
</protein>
<dbReference type="InterPro" id="IPR036047">
    <property type="entry name" value="F-box-like_dom_sf"/>
</dbReference>
<reference evidence="3" key="1">
    <citation type="journal article" date="2023" name="Nat. Commun.">
        <title>Diploid and tetraploid genomes of Acorus and the evolution of monocots.</title>
        <authorList>
            <person name="Ma L."/>
            <person name="Liu K.W."/>
            <person name="Li Z."/>
            <person name="Hsiao Y.Y."/>
            <person name="Qi Y."/>
            <person name="Fu T."/>
            <person name="Tang G.D."/>
            <person name="Zhang D."/>
            <person name="Sun W.H."/>
            <person name="Liu D.K."/>
            <person name="Li Y."/>
            <person name="Chen G.Z."/>
            <person name="Liu X.D."/>
            <person name="Liao X.Y."/>
            <person name="Jiang Y.T."/>
            <person name="Yu X."/>
            <person name="Hao Y."/>
            <person name="Huang J."/>
            <person name="Zhao X.W."/>
            <person name="Ke S."/>
            <person name="Chen Y.Y."/>
            <person name="Wu W.L."/>
            <person name="Hsu J.L."/>
            <person name="Lin Y.F."/>
            <person name="Huang M.D."/>
            <person name="Li C.Y."/>
            <person name="Huang L."/>
            <person name="Wang Z.W."/>
            <person name="Zhao X."/>
            <person name="Zhong W.Y."/>
            <person name="Peng D.H."/>
            <person name="Ahmad S."/>
            <person name="Lan S."/>
            <person name="Zhang J.S."/>
            <person name="Tsai W.C."/>
            <person name="Van de Peer Y."/>
            <person name="Liu Z.J."/>
        </authorList>
    </citation>
    <scope>NUCLEOTIDE SEQUENCE</scope>
    <source>
        <strain evidence="3">SCP</strain>
    </source>
</reference>
<dbReference type="Gene3D" id="1.20.1280.50">
    <property type="match status" value="1"/>
</dbReference>
<dbReference type="InterPro" id="IPR005174">
    <property type="entry name" value="KIB1-4_b-propeller"/>
</dbReference>
<dbReference type="Proteomes" id="UP001179952">
    <property type="component" value="Unassembled WGS sequence"/>
</dbReference>
<proteinExistence type="predicted"/>
<gene>
    <name evidence="3" type="ORF">QJS04_geneDACA009380</name>
</gene>
<reference evidence="3" key="2">
    <citation type="submission" date="2023-06" db="EMBL/GenBank/DDBJ databases">
        <authorList>
            <person name="Ma L."/>
            <person name="Liu K.-W."/>
            <person name="Li Z."/>
            <person name="Hsiao Y.-Y."/>
            <person name="Qi Y."/>
            <person name="Fu T."/>
            <person name="Tang G."/>
            <person name="Zhang D."/>
            <person name="Sun W.-H."/>
            <person name="Liu D.-K."/>
            <person name="Li Y."/>
            <person name="Chen G.-Z."/>
            <person name="Liu X.-D."/>
            <person name="Liao X.-Y."/>
            <person name="Jiang Y.-T."/>
            <person name="Yu X."/>
            <person name="Hao Y."/>
            <person name="Huang J."/>
            <person name="Zhao X.-W."/>
            <person name="Ke S."/>
            <person name="Chen Y.-Y."/>
            <person name="Wu W.-L."/>
            <person name="Hsu J.-L."/>
            <person name="Lin Y.-F."/>
            <person name="Huang M.-D."/>
            <person name="Li C.-Y."/>
            <person name="Huang L."/>
            <person name="Wang Z.-W."/>
            <person name="Zhao X."/>
            <person name="Zhong W.-Y."/>
            <person name="Peng D.-H."/>
            <person name="Ahmad S."/>
            <person name="Lan S."/>
            <person name="Zhang J.-S."/>
            <person name="Tsai W.-C."/>
            <person name="Van De Peer Y."/>
            <person name="Liu Z.-J."/>
        </authorList>
    </citation>
    <scope>NUCLEOTIDE SEQUENCE</scope>
    <source>
        <strain evidence="3">SCP</strain>
        <tissue evidence="3">Leaves</tissue>
    </source>
</reference>
<sequence length="366" mass="42074">MVIKTMDQEEDARNVRPWQDLPDVLLQRICNQLSLVESIQFGAVCKAWNTVSQCYQHVHNHHPWLQIPTIPLMKHLSSTNHEQVRDVFWPKNCFTNRCIGASQGCLIMRTSSVDEAQHLYLWNPFSKSPIIDLPPDRPFIQIILSSPPRPGRGGCVVFGYRFRTPRILFCNLGDKNWTCLDKEPKKLLTAVAFKGKFYALDYRADLYEIDVDRRTFKVLEVSGSMKSVHDKLDIRNATTLYLVESCGEILTVITRTGNPKKVSDFVIFRLDLPNLEWVKMDDLGGRVLYLGDYSAISSPSVCCCRNEDRCYKTTDNRIFFSSMWSMAKAAWQVFNMKDGTVELGSGSKIIAMDSRIQRNWILPNFE</sequence>
<name>A0AAV9AFS0_ACOGR</name>
<evidence type="ECO:0000313" key="4">
    <source>
        <dbReference type="Proteomes" id="UP001179952"/>
    </source>
</evidence>
<feature type="domain" description="KIB1-4 beta-propeller" evidence="2">
    <location>
        <begin position="82"/>
        <end position="322"/>
    </location>
</feature>
<evidence type="ECO:0000259" key="1">
    <source>
        <dbReference type="Pfam" id="PF00646"/>
    </source>
</evidence>
<keyword evidence="4" id="KW-1185">Reference proteome</keyword>
<comment type="caution">
    <text evidence="3">The sequence shown here is derived from an EMBL/GenBank/DDBJ whole genome shotgun (WGS) entry which is preliminary data.</text>
</comment>
<organism evidence="3 4">
    <name type="scientific">Acorus gramineus</name>
    <name type="common">Dwarf sweet flag</name>
    <dbReference type="NCBI Taxonomy" id="55184"/>
    <lineage>
        <taxon>Eukaryota</taxon>
        <taxon>Viridiplantae</taxon>
        <taxon>Streptophyta</taxon>
        <taxon>Embryophyta</taxon>
        <taxon>Tracheophyta</taxon>
        <taxon>Spermatophyta</taxon>
        <taxon>Magnoliopsida</taxon>
        <taxon>Liliopsida</taxon>
        <taxon>Acoraceae</taxon>
        <taxon>Acorus</taxon>
    </lineage>
</organism>
<dbReference type="SUPFAM" id="SSF81383">
    <property type="entry name" value="F-box domain"/>
    <property type="match status" value="1"/>
</dbReference>
<feature type="domain" description="F-box" evidence="1">
    <location>
        <begin position="18"/>
        <end position="51"/>
    </location>
</feature>
<dbReference type="PANTHER" id="PTHR44259">
    <property type="entry name" value="OS07G0183000 PROTEIN-RELATED"/>
    <property type="match status" value="1"/>
</dbReference>
<dbReference type="Pfam" id="PF00646">
    <property type="entry name" value="F-box"/>
    <property type="match status" value="1"/>
</dbReference>
<dbReference type="PANTHER" id="PTHR44259:SF114">
    <property type="entry name" value="OS06G0707300 PROTEIN"/>
    <property type="match status" value="1"/>
</dbReference>
<dbReference type="Pfam" id="PF03478">
    <property type="entry name" value="Beta-prop_KIB1-4"/>
    <property type="match status" value="1"/>
</dbReference>